<feature type="region of interest" description="Disordered" evidence="1">
    <location>
        <begin position="102"/>
        <end position="148"/>
    </location>
</feature>
<gene>
    <name evidence="3" type="ORF">C8A03DRAFT_31502</name>
</gene>
<comment type="caution">
    <text evidence="3">The sequence shown here is derived from an EMBL/GenBank/DDBJ whole genome shotgun (WGS) entry which is preliminary data.</text>
</comment>
<evidence type="ECO:0000313" key="3">
    <source>
        <dbReference type="EMBL" id="KAK4240367.1"/>
    </source>
</evidence>
<evidence type="ECO:0000256" key="1">
    <source>
        <dbReference type="SAM" id="MobiDB-lite"/>
    </source>
</evidence>
<reference evidence="3" key="2">
    <citation type="submission" date="2023-05" db="EMBL/GenBank/DDBJ databases">
        <authorList>
            <consortium name="Lawrence Berkeley National Laboratory"/>
            <person name="Steindorff A."/>
            <person name="Hensen N."/>
            <person name="Bonometti L."/>
            <person name="Westerberg I."/>
            <person name="Brannstrom I.O."/>
            <person name="Guillou S."/>
            <person name="Cros-Aarteil S."/>
            <person name="Calhoun S."/>
            <person name="Haridas S."/>
            <person name="Kuo A."/>
            <person name="Mondo S."/>
            <person name="Pangilinan J."/>
            <person name="Riley R."/>
            <person name="Labutti K."/>
            <person name="Andreopoulos B."/>
            <person name="Lipzen A."/>
            <person name="Chen C."/>
            <person name="Yanf M."/>
            <person name="Daum C."/>
            <person name="Ng V."/>
            <person name="Clum A."/>
            <person name="Ohm R."/>
            <person name="Martin F."/>
            <person name="Silar P."/>
            <person name="Natvig D."/>
            <person name="Lalanne C."/>
            <person name="Gautier V."/>
            <person name="Ament-Velasquez S.L."/>
            <person name="Kruys A."/>
            <person name="Hutchinson M.I."/>
            <person name="Powell A.J."/>
            <person name="Barry K."/>
            <person name="Miller A.N."/>
            <person name="Grigoriev I.V."/>
            <person name="Debuchy R."/>
            <person name="Gladieux P."/>
            <person name="Thoren M.H."/>
            <person name="Johannesson H."/>
        </authorList>
    </citation>
    <scope>NUCLEOTIDE SEQUENCE</scope>
    <source>
        <strain evidence="3">CBS 532.94</strain>
    </source>
</reference>
<keyword evidence="2" id="KW-0472">Membrane</keyword>
<feature type="transmembrane region" description="Helical" evidence="2">
    <location>
        <begin position="216"/>
        <end position="241"/>
    </location>
</feature>
<dbReference type="Proteomes" id="UP001303760">
    <property type="component" value="Unassembled WGS sequence"/>
</dbReference>
<accession>A0AAN7CFZ1</accession>
<keyword evidence="2" id="KW-0812">Transmembrane</keyword>
<keyword evidence="2" id="KW-1133">Transmembrane helix</keyword>
<proteinExistence type="predicted"/>
<name>A0AAN7CFZ1_9PEZI</name>
<protein>
    <submittedName>
        <fullName evidence="3">Uncharacterized protein</fullName>
    </submittedName>
</protein>
<evidence type="ECO:0000313" key="4">
    <source>
        <dbReference type="Proteomes" id="UP001303760"/>
    </source>
</evidence>
<dbReference type="EMBL" id="MU860041">
    <property type="protein sequence ID" value="KAK4240367.1"/>
    <property type="molecule type" value="Genomic_DNA"/>
</dbReference>
<sequence>MLPSTSSPSPVPLPPLPPREKGRYAPLTPTPLNPNTYYFDSAHPGGSQRPTIHPPKRRKPLQHHPARPPQRYASLLSESPTQRLLRQKVLGAWRHHHVSSLSASAFNGPGREKQPRGGDDDDGGVSVPIRPVGERSDDDVDDGGERGIGLLRVDTTGRREDVWGCERQGCEFGVSGSDPEREGEGERGRVIGPVWKRWRYPGGGAAEVGGTALRRVLLVVAVFIVLGLVHGLVTAFAGGAVGVRPLAAGG</sequence>
<organism evidence="3 4">
    <name type="scientific">Achaetomium macrosporum</name>
    <dbReference type="NCBI Taxonomy" id="79813"/>
    <lineage>
        <taxon>Eukaryota</taxon>
        <taxon>Fungi</taxon>
        <taxon>Dikarya</taxon>
        <taxon>Ascomycota</taxon>
        <taxon>Pezizomycotina</taxon>
        <taxon>Sordariomycetes</taxon>
        <taxon>Sordariomycetidae</taxon>
        <taxon>Sordariales</taxon>
        <taxon>Chaetomiaceae</taxon>
        <taxon>Achaetomium</taxon>
    </lineage>
</organism>
<feature type="region of interest" description="Disordered" evidence="1">
    <location>
        <begin position="1"/>
        <end position="80"/>
    </location>
</feature>
<evidence type="ECO:0000256" key="2">
    <source>
        <dbReference type="SAM" id="Phobius"/>
    </source>
</evidence>
<keyword evidence="4" id="KW-1185">Reference proteome</keyword>
<dbReference type="AlphaFoldDB" id="A0AAN7CFZ1"/>
<feature type="compositionally biased region" description="Basic residues" evidence="1">
    <location>
        <begin position="54"/>
        <end position="66"/>
    </location>
</feature>
<reference evidence="3" key="1">
    <citation type="journal article" date="2023" name="Mol. Phylogenet. Evol.">
        <title>Genome-scale phylogeny and comparative genomics of the fungal order Sordariales.</title>
        <authorList>
            <person name="Hensen N."/>
            <person name="Bonometti L."/>
            <person name="Westerberg I."/>
            <person name="Brannstrom I.O."/>
            <person name="Guillou S."/>
            <person name="Cros-Aarteil S."/>
            <person name="Calhoun S."/>
            <person name="Haridas S."/>
            <person name="Kuo A."/>
            <person name="Mondo S."/>
            <person name="Pangilinan J."/>
            <person name="Riley R."/>
            <person name="LaButti K."/>
            <person name="Andreopoulos B."/>
            <person name="Lipzen A."/>
            <person name="Chen C."/>
            <person name="Yan M."/>
            <person name="Daum C."/>
            <person name="Ng V."/>
            <person name="Clum A."/>
            <person name="Steindorff A."/>
            <person name="Ohm R.A."/>
            <person name="Martin F."/>
            <person name="Silar P."/>
            <person name="Natvig D.O."/>
            <person name="Lalanne C."/>
            <person name="Gautier V."/>
            <person name="Ament-Velasquez S.L."/>
            <person name="Kruys A."/>
            <person name="Hutchinson M.I."/>
            <person name="Powell A.J."/>
            <person name="Barry K."/>
            <person name="Miller A.N."/>
            <person name="Grigoriev I.V."/>
            <person name="Debuchy R."/>
            <person name="Gladieux P."/>
            <person name="Hiltunen Thoren M."/>
            <person name="Johannesson H."/>
        </authorList>
    </citation>
    <scope>NUCLEOTIDE SEQUENCE</scope>
    <source>
        <strain evidence="3">CBS 532.94</strain>
    </source>
</reference>